<protein>
    <recommendedName>
        <fullName evidence="3">Band 7 domain-containing protein</fullName>
    </recommendedName>
</protein>
<organism evidence="2">
    <name type="scientific">Oceaniferula spumae</name>
    <dbReference type="NCBI Taxonomy" id="2979115"/>
    <lineage>
        <taxon>Bacteria</taxon>
        <taxon>Pseudomonadati</taxon>
        <taxon>Verrucomicrobiota</taxon>
        <taxon>Verrucomicrobiia</taxon>
        <taxon>Verrucomicrobiales</taxon>
        <taxon>Verrucomicrobiaceae</taxon>
        <taxon>Oceaniferula</taxon>
    </lineage>
</organism>
<feature type="region of interest" description="Disordered" evidence="1">
    <location>
        <begin position="282"/>
        <end position="320"/>
    </location>
</feature>
<dbReference type="AlphaFoldDB" id="A0AAT9FLL2"/>
<reference evidence="2" key="1">
    <citation type="submission" date="2024-07" db="EMBL/GenBank/DDBJ databases">
        <title>Complete genome sequence of Verrucomicrobiaceae bacterium NT6N.</title>
        <authorList>
            <person name="Huang C."/>
            <person name="Takami H."/>
            <person name="Hamasaki K."/>
        </authorList>
    </citation>
    <scope>NUCLEOTIDE SEQUENCE</scope>
    <source>
        <strain evidence="2">NT6N</strain>
    </source>
</reference>
<dbReference type="KEGG" id="osu:NT6N_18690"/>
<sequence>MIIPKTIPDGQAVIRWNRNGTRDIITGPVTLFAPFAKIKPIHQVTANESEYLVINFCDGHTEHRAGPCAQWFDPLLHQNITPRKATALDAHEAIVIYNEADGEVTHRILHGPAIYIPTPTENLHQFRWHGDNGKGRKVPRALQFEKLRVIPDQMYFDVDGVRTADEALITAKLMVFFELIDIEKMLQETHDPIADFINALTADVIKFAGKFDFEAFKTRASQLNKLETYQALTKGAERIGYRISKVVYRGYAATDKLQAMHDNAIETRTRLVLETEIEHQQQELTDLKQTREHERAAEQRQEEERTQQHLLDQTKKQHQQDLAFKKELQANEKAHQEELLHLQQEEWNHLKTLGTDLTAVLVAKEHNPDKTIRLDGNAQHPLHLHEAI</sequence>
<evidence type="ECO:0008006" key="3">
    <source>
        <dbReference type="Google" id="ProtNLM"/>
    </source>
</evidence>
<gene>
    <name evidence="2" type="ORF">NT6N_18690</name>
</gene>
<dbReference type="EMBL" id="AP026866">
    <property type="protein sequence ID" value="BDS06829.1"/>
    <property type="molecule type" value="Genomic_DNA"/>
</dbReference>
<proteinExistence type="predicted"/>
<evidence type="ECO:0000313" key="2">
    <source>
        <dbReference type="EMBL" id="BDS06829.1"/>
    </source>
</evidence>
<name>A0AAT9FLL2_9BACT</name>
<accession>A0AAT9FLL2</accession>
<evidence type="ECO:0000256" key="1">
    <source>
        <dbReference type="SAM" id="MobiDB-lite"/>
    </source>
</evidence>